<dbReference type="KEGG" id="lcc:B488_09040"/>
<accession>L0EWZ2</accession>
<evidence type="ECO:0000313" key="2">
    <source>
        <dbReference type="EMBL" id="AGA64896.1"/>
    </source>
</evidence>
<feature type="region of interest" description="Disordered" evidence="1">
    <location>
        <begin position="21"/>
        <end position="48"/>
    </location>
</feature>
<name>L0EWZ2_LIBCB</name>
<dbReference type="HOGENOM" id="CLU_216384_0_0_5"/>
<gene>
    <name evidence="2" type="ordered locus">B488_09040</name>
</gene>
<dbReference type="PATRIC" id="fig|1215343.11.peg.931"/>
<dbReference type="Proteomes" id="UP000010799">
    <property type="component" value="Chromosome"/>
</dbReference>
<protein>
    <submittedName>
        <fullName evidence="2">Uncharacterized protein</fullName>
    </submittedName>
</protein>
<evidence type="ECO:0000256" key="1">
    <source>
        <dbReference type="SAM" id="MobiDB-lite"/>
    </source>
</evidence>
<dbReference type="STRING" id="1215343.B488_09040"/>
<feature type="compositionally biased region" description="Basic and acidic residues" evidence="1">
    <location>
        <begin position="29"/>
        <end position="48"/>
    </location>
</feature>
<dbReference type="RefSeq" id="WP_015273321.1">
    <property type="nucleotide sequence ID" value="NC_019907.1"/>
</dbReference>
<dbReference type="AlphaFoldDB" id="L0EWZ2"/>
<keyword evidence="3" id="KW-1185">Reference proteome</keyword>
<organism evidence="2 3">
    <name type="scientific">Liberibacter crescens (strain BT-1)</name>
    <dbReference type="NCBI Taxonomy" id="1215343"/>
    <lineage>
        <taxon>Bacteria</taxon>
        <taxon>Pseudomonadati</taxon>
        <taxon>Pseudomonadota</taxon>
        <taxon>Alphaproteobacteria</taxon>
        <taxon>Hyphomicrobiales</taxon>
        <taxon>Rhizobiaceae</taxon>
        <taxon>Liberibacter</taxon>
    </lineage>
</organism>
<evidence type="ECO:0000313" key="3">
    <source>
        <dbReference type="Proteomes" id="UP000010799"/>
    </source>
</evidence>
<reference evidence="2 3" key="1">
    <citation type="journal article" date="2012" name="Stand. Genomic Sci.">
        <title>Complete genome sequence of Liberibacter crescens BT-1.</title>
        <authorList>
            <person name="Leonard M.T."/>
            <person name="Fagen J.R."/>
            <person name="Davis-Richardson A.G."/>
            <person name="Davis M.J."/>
            <person name="Triplett E.W."/>
        </authorList>
    </citation>
    <scope>NUCLEOTIDE SEQUENCE [LARGE SCALE GENOMIC DNA]</scope>
    <source>
        <strain evidence="2 3">BT-1</strain>
    </source>
</reference>
<sequence length="48" mass="5852">MTLVIMPQNKISDAFHAAWKEEETEENEDTRYDPREEHFDQRDYLLPI</sequence>
<dbReference type="EMBL" id="CP003789">
    <property type="protein sequence ID" value="AGA64896.1"/>
    <property type="molecule type" value="Genomic_DNA"/>
</dbReference>
<proteinExistence type="predicted"/>